<comment type="similarity">
    <text evidence="6 7">Belongs to the class I-like SAM-binding methyltransferase superfamily. rRNA adenine N(6)-methyltransferase family.</text>
</comment>
<keyword evidence="3 6" id="KW-0949">S-adenosyl-L-methionine</keyword>
<keyword evidence="4 6" id="KW-0694">RNA-binding</keyword>
<dbReference type="OrthoDB" id="16079at2759"/>
<reference evidence="9 10" key="1">
    <citation type="journal article" date="2013" name="Plant Cell">
        <title>The transition from a phytopathogenic smut ancestor to an anamorphic biocontrol agent deciphered by comparative whole-genome analysis.</title>
        <authorList>
            <person name="Lefebvre F."/>
            <person name="Joly D.L."/>
            <person name="Labbe C."/>
            <person name="Teichmann B."/>
            <person name="Linning R."/>
            <person name="Belzile F."/>
            <person name="Bakkeren G."/>
            <person name="Belanger R.R."/>
        </authorList>
    </citation>
    <scope>NUCLEOTIDE SEQUENCE [LARGE SCALE GENOMIC DNA]</scope>
    <source>
        <strain evidence="9 10">PF-1</strain>
    </source>
</reference>
<dbReference type="SUPFAM" id="SSF53335">
    <property type="entry name" value="S-adenosyl-L-methionine-dependent methyltransferases"/>
    <property type="match status" value="1"/>
</dbReference>
<comment type="function">
    <text evidence="5">Mitochondrial transcription factor that confers selective promoter recognition on the core subunit of the yeast mitochondrial RNA polymerase. Interacts with DNA in a non-specific manner.</text>
</comment>
<dbReference type="GO" id="GO:0000179">
    <property type="term" value="F:rRNA (adenine-N6,N6-)-dimethyltransferase activity"/>
    <property type="evidence" value="ECO:0007669"/>
    <property type="project" value="UniProtKB-UniRule"/>
</dbReference>
<evidence type="ECO:0000313" key="10">
    <source>
        <dbReference type="Proteomes" id="UP000053664"/>
    </source>
</evidence>
<evidence type="ECO:0000256" key="5">
    <source>
        <dbReference type="ARBA" id="ARBA00024915"/>
    </source>
</evidence>
<name>A0A061H271_9BASI</name>
<dbReference type="eggNOG" id="ENOG502S4WC">
    <property type="taxonomic scope" value="Eukaryota"/>
</dbReference>
<dbReference type="GeneID" id="19320627"/>
<dbReference type="PANTHER" id="PTHR11727:SF7">
    <property type="entry name" value="DIMETHYLADENOSINE TRANSFERASE-RELATED"/>
    <property type="match status" value="1"/>
</dbReference>
<keyword evidence="1 6" id="KW-0489">Methyltransferase</keyword>
<evidence type="ECO:0000256" key="6">
    <source>
        <dbReference type="PROSITE-ProRule" id="PRU01026"/>
    </source>
</evidence>
<dbReference type="EC" id="2.1.1.-" evidence="7"/>
<dbReference type="PANTHER" id="PTHR11727">
    <property type="entry name" value="DIMETHYLADENOSINE TRANSFERASE"/>
    <property type="match status" value="1"/>
</dbReference>
<evidence type="ECO:0000256" key="4">
    <source>
        <dbReference type="ARBA" id="ARBA00022884"/>
    </source>
</evidence>
<feature type="compositionally biased region" description="Low complexity" evidence="8">
    <location>
        <begin position="47"/>
        <end position="76"/>
    </location>
</feature>
<gene>
    <name evidence="9" type="ORF">PFL1_06554</name>
</gene>
<dbReference type="PROSITE" id="PS51689">
    <property type="entry name" value="SAM_RNA_A_N6_MT"/>
    <property type="match status" value="1"/>
</dbReference>
<feature type="region of interest" description="Disordered" evidence="8">
    <location>
        <begin position="1"/>
        <end position="85"/>
    </location>
</feature>
<feature type="binding site" evidence="6">
    <location>
        <position position="277"/>
    </location>
    <ligand>
        <name>S-adenosyl-L-methionine</name>
        <dbReference type="ChEBI" id="CHEBI:59789"/>
    </ligand>
</feature>
<evidence type="ECO:0000256" key="7">
    <source>
        <dbReference type="RuleBase" id="RU362106"/>
    </source>
</evidence>
<comment type="caution">
    <text evidence="6">Lacks conserved residue(s) required for the propagation of feature annotation.</text>
</comment>
<dbReference type="RefSeq" id="XP_007882288.1">
    <property type="nucleotide sequence ID" value="XM_007884097.1"/>
</dbReference>
<evidence type="ECO:0000256" key="1">
    <source>
        <dbReference type="ARBA" id="ARBA00022603"/>
    </source>
</evidence>
<organism evidence="9 10">
    <name type="scientific">Pseudozyma flocculosa PF-1</name>
    <dbReference type="NCBI Taxonomy" id="1277687"/>
    <lineage>
        <taxon>Eukaryota</taxon>
        <taxon>Fungi</taxon>
        <taxon>Dikarya</taxon>
        <taxon>Basidiomycota</taxon>
        <taxon>Ustilaginomycotina</taxon>
        <taxon>Ustilaginomycetes</taxon>
        <taxon>Ustilaginales</taxon>
        <taxon>Ustilaginaceae</taxon>
        <taxon>Pseudozyma</taxon>
    </lineage>
</organism>
<protein>
    <recommendedName>
        <fullName evidence="7">rRNA adenine N(6)-methyltransferase</fullName>
        <ecNumber evidence="7">2.1.1.-</ecNumber>
    </recommendedName>
</protein>
<proteinExistence type="inferred from homology"/>
<dbReference type="EMBL" id="KE361649">
    <property type="protein sequence ID" value="EPQ25880.1"/>
    <property type="molecule type" value="Genomic_DNA"/>
</dbReference>
<evidence type="ECO:0000256" key="8">
    <source>
        <dbReference type="SAM" id="MobiDB-lite"/>
    </source>
</evidence>
<dbReference type="HOGENOM" id="CLU_034228_1_0_1"/>
<dbReference type="InterPro" id="IPR023165">
    <property type="entry name" value="rRNA_Ade_diMease-like_C"/>
</dbReference>
<evidence type="ECO:0000256" key="2">
    <source>
        <dbReference type="ARBA" id="ARBA00022679"/>
    </source>
</evidence>
<dbReference type="Gene3D" id="1.10.8.100">
    <property type="entry name" value="Ribosomal RNA adenine dimethylase-like, domain 2"/>
    <property type="match status" value="1"/>
</dbReference>
<dbReference type="Gene3D" id="3.40.50.150">
    <property type="entry name" value="Vaccinia Virus protein VP39"/>
    <property type="match status" value="1"/>
</dbReference>
<sequence length="598" mass="65182">MLSLSSATRALLRGSARTPTKPSSALVRDACRSSYHTSLPCCQQDDPSSSSPSSSSPPSSSPSTSPSSQTSSSSSTGVQIDPKTGLVIPYTPAFVPLKKPRAPRRTKEEVYKERQEQAAAREARKTAKAIRDQAKAEKAARDQARLGFARSRTTKALQGADADAAVEGGSTSVLSPPPPPPIVLTDEEALAKMEGYAHMPPRDEWKEAFPSGKAASTQYRYFTANRDTLAGMVDALRIGSDLAPGQKATVIEGYPGPGTFTSELVKHPAVEKVIALESAPSYLAALRNLQGQLASEGQPGKLDIVEGSAYDWETYNHMITQGCLSHLQGKVPFSDDGATVDFSNDAGLPVGHGDLSWRDPSPLYFFAHLPNTVHGEQLFAQIIHAIASRLWLFRFGRLRLGFVCGEPLVKRCMGMAGDRNNRGKLGTTLQCLADIEVHYDSSQLSPHHHHFFPSTLAIGPRVPVSSVTHIPNSNSSTGLSRTGMAMMTLTPKREPLFGQRDLEAFEFVTRNLFVLKSKSVREAMTHIAPGGQNVLRMLGPDKADQGLIRRDEVIDPETKVIDLTNVQWAGLSRTFEKWPFRPEHLFEMGRMKTEKRGR</sequence>
<dbReference type="InterPro" id="IPR001737">
    <property type="entry name" value="KsgA/Erm"/>
</dbReference>
<dbReference type="Pfam" id="PF00398">
    <property type="entry name" value="RrnaAD"/>
    <property type="match status" value="1"/>
</dbReference>
<dbReference type="KEGG" id="pfp:PFL1_06554"/>
<dbReference type="Proteomes" id="UP000053664">
    <property type="component" value="Unassembled WGS sequence"/>
</dbReference>
<keyword evidence="2 6" id="KW-0808">Transferase</keyword>
<feature type="binding site" evidence="6">
    <location>
        <position position="223"/>
    </location>
    <ligand>
        <name>S-adenosyl-L-methionine</name>
        <dbReference type="ChEBI" id="CHEBI:59789"/>
    </ligand>
</feature>
<accession>A0A061H271</accession>
<dbReference type="InterPro" id="IPR029063">
    <property type="entry name" value="SAM-dependent_MTases_sf"/>
</dbReference>
<evidence type="ECO:0000256" key="3">
    <source>
        <dbReference type="ARBA" id="ARBA00022691"/>
    </source>
</evidence>
<dbReference type="AlphaFoldDB" id="A0A061H271"/>
<keyword evidence="7" id="KW-0698">rRNA processing</keyword>
<evidence type="ECO:0000313" key="9">
    <source>
        <dbReference type="EMBL" id="EPQ25880.1"/>
    </source>
</evidence>
<dbReference type="GO" id="GO:0003723">
    <property type="term" value="F:RNA binding"/>
    <property type="evidence" value="ECO:0007669"/>
    <property type="project" value="UniProtKB-UniRule"/>
</dbReference>
<feature type="compositionally biased region" description="Low complexity" evidence="8">
    <location>
        <begin position="1"/>
        <end position="18"/>
    </location>
</feature>